<dbReference type="EnsemblMetazoa" id="XM_008190532.1">
    <property type="protein sequence ID" value="XP_008188754.1"/>
    <property type="gene ID" value="LOC103311013"/>
</dbReference>
<dbReference type="PANTHER" id="PTHR45749">
    <property type="match status" value="1"/>
</dbReference>
<reference evidence="2" key="1">
    <citation type="submission" date="2010-06" db="EMBL/GenBank/DDBJ databases">
        <authorList>
            <person name="Jiang H."/>
            <person name="Abraham K."/>
            <person name="Ali S."/>
            <person name="Alsbrooks S.L."/>
            <person name="Anim B.N."/>
            <person name="Anosike U.S."/>
            <person name="Attaway T."/>
            <person name="Bandaranaike D.P."/>
            <person name="Battles P.K."/>
            <person name="Bell S.N."/>
            <person name="Bell A.V."/>
            <person name="Beltran B."/>
            <person name="Bickham C."/>
            <person name="Bustamante Y."/>
            <person name="Caleb T."/>
            <person name="Canada A."/>
            <person name="Cardenas V."/>
            <person name="Carter K."/>
            <person name="Chacko J."/>
            <person name="Chandrabose M.N."/>
            <person name="Chavez D."/>
            <person name="Chavez A."/>
            <person name="Chen L."/>
            <person name="Chu H.-S."/>
            <person name="Claassen K.J."/>
            <person name="Cockrell R."/>
            <person name="Collins M."/>
            <person name="Cooper J.A."/>
            <person name="Cree A."/>
            <person name="Curry S.M."/>
            <person name="Da Y."/>
            <person name="Dao M.D."/>
            <person name="Das B."/>
            <person name="Davila M.-L."/>
            <person name="Davy-Carroll L."/>
            <person name="Denson S."/>
            <person name="Dinh H."/>
            <person name="Ebong V.E."/>
            <person name="Edwards J.R."/>
            <person name="Egan A."/>
            <person name="El-Daye J."/>
            <person name="Escobedo L."/>
            <person name="Fernandez S."/>
            <person name="Fernando P.R."/>
            <person name="Flagg N."/>
            <person name="Forbes L.D."/>
            <person name="Fowler R.G."/>
            <person name="Fu Q."/>
            <person name="Gabisi R.A."/>
            <person name="Ganer J."/>
            <person name="Garbino Pronczuk A."/>
            <person name="Garcia R.M."/>
            <person name="Garner T."/>
            <person name="Garrett T.E."/>
            <person name="Gonzalez D.A."/>
            <person name="Hamid H."/>
            <person name="Hawkins E.S."/>
            <person name="Hirani K."/>
            <person name="Hogues M.E."/>
            <person name="Hollins B."/>
            <person name="Hsiao C.-H."/>
            <person name="Jabil R."/>
            <person name="James M.L."/>
            <person name="Jhangiani S.N."/>
            <person name="Johnson B."/>
            <person name="Johnson Q."/>
            <person name="Joshi V."/>
            <person name="Kalu J.B."/>
            <person name="Kam C."/>
            <person name="Kashfia A."/>
            <person name="Keebler J."/>
            <person name="Kisamo H."/>
            <person name="Kovar C.L."/>
            <person name="Lago L.A."/>
            <person name="Lai C.-Y."/>
            <person name="Laidlaw J."/>
            <person name="Lara F."/>
            <person name="Le T.-K."/>
            <person name="Lee S.L."/>
            <person name="Legall F.H."/>
            <person name="Lemon S.J."/>
            <person name="Lewis L.R."/>
            <person name="Li B."/>
            <person name="Liu Y."/>
            <person name="Liu Y.-S."/>
            <person name="Lopez J."/>
            <person name="Lozado R.J."/>
            <person name="Lu J."/>
            <person name="Madu R.C."/>
            <person name="Maheshwari M."/>
            <person name="Maheshwari R."/>
            <person name="Malloy K."/>
            <person name="Martinez E."/>
            <person name="Mathew T."/>
            <person name="Mercado I.C."/>
            <person name="Mercado C."/>
            <person name="Meyer B."/>
            <person name="Montgomery K."/>
            <person name="Morgan M.B."/>
            <person name="Munidasa M."/>
            <person name="Nazareth L.V."/>
            <person name="Nelson J."/>
            <person name="Ng B.M."/>
            <person name="Nguyen N.B."/>
            <person name="Nguyen P.Q."/>
            <person name="Nguyen T."/>
            <person name="Obregon M."/>
            <person name="Okwuonu G.O."/>
            <person name="Onwere C.G."/>
            <person name="Orozco G."/>
            <person name="Parra A."/>
            <person name="Patel S."/>
            <person name="Patil S."/>
            <person name="Perez A."/>
            <person name="Perez Y."/>
            <person name="Pham C."/>
            <person name="Primus E.L."/>
            <person name="Pu L.-L."/>
            <person name="Puazo M."/>
            <person name="Qin X."/>
            <person name="Quiroz J.B."/>
            <person name="Reese J."/>
            <person name="Richards S."/>
            <person name="Rives C.M."/>
            <person name="Robberts R."/>
            <person name="Ruiz S.J."/>
            <person name="Ruiz M.J."/>
            <person name="Santibanez J."/>
            <person name="Schneider B.W."/>
            <person name="Sisson I."/>
            <person name="Smith M."/>
            <person name="Sodergren E."/>
            <person name="Song X.-Z."/>
            <person name="Song B.B."/>
            <person name="Summersgill H."/>
            <person name="Thelus R."/>
            <person name="Thornton R.D."/>
            <person name="Trejos Z.Y."/>
            <person name="Usmani K."/>
            <person name="Vattathil S."/>
            <person name="Villasana D."/>
            <person name="Walker D.L."/>
            <person name="Wang S."/>
            <person name="Wang K."/>
            <person name="White C.S."/>
            <person name="Williams A.C."/>
            <person name="Williamson J."/>
            <person name="Wilson K."/>
            <person name="Woghiren I.O."/>
            <person name="Woodworth J.R."/>
            <person name="Worley K.C."/>
            <person name="Wright R.A."/>
            <person name="Wu W."/>
            <person name="Young L."/>
            <person name="Zhang L."/>
            <person name="Zhang J."/>
            <person name="Zhu Y."/>
            <person name="Muzny D.M."/>
            <person name="Weinstock G."/>
            <person name="Gibbs R.A."/>
        </authorList>
    </citation>
    <scope>NUCLEOTIDE SEQUENCE [LARGE SCALE GENOMIC DNA]</scope>
    <source>
        <strain evidence="2">LSR1</strain>
    </source>
</reference>
<dbReference type="RefSeq" id="XP_008188754.1">
    <property type="nucleotide sequence ID" value="XM_008190532.1"/>
</dbReference>
<name>A0A8R2FCV3_ACYPI</name>
<reference evidence="1" key="2">
    <citation type="submission" date="2022-06" db="UniProtKB">
        <authorList>
            <consortium name="EnsemblMetazoa"/>
        </authorList>
    </citation>
    <scope>IDENTIFICATION</scope>
</reference>
<sequence>MQTFPHDPALLLCSNISIERFSQIAHQEPCQPQPTELKNGIFPLRKQGKHSRSFHEQHYFKKIATGEFIRRKWLSYSPTEDKLYCMVCIQFGTTDGKSNQLARCGSNDWRHISFKLDNHESSPNHLQSEVRKVMYLSNQRVDLKSLQNSNTKVAENREIVKVILEVLLYLARQNSSFRGHDESWLSKNQGNFLELIKLFAKHNALLSSHIATLEFAEKKKSIDFFI</sequence>
<dbReference type="OrthoDB" id="6616164at2759"/>
<protein>
    <recommendedName>
        <fullName evidence="3">TTF-type domain-containing protein</fullName>
    </recommendedName>
</protein>
<dbReference type="PANTHER" id="PTHR45749:SF21">
    <property type="entry name" value="DUF4371 DOMAIN-CONTAINING PROTEIN"/>
    <property type="match status" value="1"/>
</dbReference>
<evidence type="ECO:0008006" key="3">
    <source>
        <dbReference type="Google" id="ProtNLM"/>
    </source>
</evidence>
<dbReference type="GeneID" id="103311013"/>
<evidence type="ECO:0000313" key="1">
    <source>
        <dbReference type="EnsemblMetazoa" id="XP_008188754.1"/>
    </source>
</evidence>
<dbReference type="Proteomes" id="UP000007819">
    <property type="component" value="Unassembled WGS sequence"/>
</dbReference>
<evidence type="ECO:0000313" key="2">
    <source>
        <dbReference type="Proteomes" id="UP000007819"/>
    </source>
</evidence>
<accession>A0A8R2FCV3</accession>
<organism evidence="1 2">
    <name type="scientific">Acyrthosiphon pisum</name>
    <name type="common">Pea aphid</name>
    <dbReference type="NCBI Taxonomy" id="7029"/>
    <lineage>
        <taxon>Eukaryota</taxon>
        <taxon>Metazoa</taxon>
        <taxon>Ecdysozoa</taxon>
        <taxon>Arthropoda</taxon>
        <taxon>Hexapoda</taxon>
        <taxon>Insecta</taxon>
        <taxon>Pterygota</taxon>
        <taxon>Neoptera</taxon>
        <taxon>Paraneoptera</taxon>
        <taxon>Hemiptera</taxon>
        <taxon>Sternorrhyncha</taxon>
        <taxon>Aphidomorpha</taxon>
        <taxon>Aphidoidea</taxon>
        <taxon>Aphididae</taxon>
        <taxon>Macrosiphini</taxon>
        <taxon>Acyrthosiphon</taxon>
    </lineage>
</organism>
<dbReference type="KEGG" id="api:103311013"/>
<dbReference type="AlphaFoldDB" id="A0A8R2FCV3"/>
<proteinExistence type="predicted"/>
<keyword evidence="2" id="KW-1185">Reference proteome</keyword>